<sequence>MNEADIDPSTALEKRVVDLEVKAAYADDLLDQLNHAVFRQQQQIESLARELLALRQQLAAGSTPGLGGSVDERPPHY</sequence>
<evidence type="ECO:0008006" key="4">
    <source>
        <dbReference type="Google" id="ProtNLM"/>
    </source>
</evidence>
<dbReference type="RefSeq" id="WP_325124131.1">
    <property type="nucleotide sequence ID" value="NZ_BAAAFN010000006.1"/>
</dbReference>
<dbReference type="Pfam" id="PF04102">
    <property type="entry name" value="SlyX"/>
    <property type="match status" value="1"/>
</dbReference>
<dbReference type="PANTHER" id="PTHR36508:SF1">
    <property type="entry name" value="PROTEIN SLYX"/>
    <property type="match status" value="1"/>
</dbReference>
<keyword evidence="1" id="KW-0175">Coiled coil</keyword>
<dbReference type="EMBL" id="BAAAFN010000006">
    <property type="protein sequence ID" value="GAA0220059.1"/>
    <property type="molecule type" value="Genomic_DNA"/>
</dbReference>
<dbReference type="Gene3D" id="1.20.5.300">
    <property type="match status" value="1"/>
</dbReference>
<reference evidence="2 3" key="1">
    <citation type="journal article" date="2019" name="Int. J. Syst. Evol. Microbiol.">
        <title>The Global Catalogue of Microorganisms (GCM) 10K type strain sequencing project: providing services to taxonomists for standard genome sequencing and annotation.</title>
        <authorList>
            <consortium name="The Broad Institute Genomics Platform"/>
            <consortium name="The Broad Institute Genome Sequencing Center for Infectious Disease"/>
            <person name="Wu L."/>
            <person name="Ma J."/>
        </authorList>
    </citation>
    <scope>NUCLEOTIDE SEQUENCE [LARGE SCALE GENOMIC DNA]</scope>
    <source>
        <strain evidence="2 3">JCM 16240</strain>
    </source>
</reference>
<name>A0ABN0TF49_9BURK</name>
<keyword evidence="3" id="KW-1185">Reference proteome</keyword>
<evidence type="ECO:0000256" key="1">
    <source>
        <dbReference type="SAM" id="Coils"/>
    </source>
</evidence>
<proteinExistence type="predicted"/>
<dbReference type="InterPro" id="IPR007236">
    <property type="entry name" value="SlyX"/>
</dbReference>
<dbReference type="Proteomes" id="UP001501176">
    <property type="component" value="Unassembled WGS sequence"/>
</dbReference>
<dbReference type="PANTHER" id="PTHR36508">
    <property type="entry name" value="PROTEIN SLYX"/>
    <property type="match status" value="1"/>
</dbReference>
<comment type="caution">
    <text evidence="2">The sequence shown here is derived from an EMBL/GenBank/DDBJ whole genome shotgun (WGS) entry which is preliminary data.</text>
</comment>
<organism evidence="2 3">
    <name type="scientific">Castellaniella daejeonensis</name>
    <dbReference type="NCBI Taxonomy" id="659013"/>
    <lineage>
        <taxon>Bacteria</taxon>
        <taxon>Pseudomonadati</taxon>
        <taxon>Pseudomonadota</taxon>
        <taxon>Betaproteobacteria</taxon>
        <taxon>Burkholderiales</taxon>
        <taxon>Alcaligenaceae</taxon>
        <taxon>Castellaniella</taxon>
    </lineage>
</organism>
<accession>A0ABN0TF49</accession>
<protein>
    <recommendedName>
        <fullName evidence="4">SlyX family protein</fullName>
    </recommendedName>
</protein>
<gene>
    <name evidence="2" type="ORF">GCM10009125_06290</name>
</gene>
<evidence type="ECO:0000313" key="2">
    <source>
        <dbReference type="EMBL" id="GAA0220059.1"/>
    </source>
</evidence>
<feature type="coiled-coil region" evidence="1">
    <location>
        <begin position="30"/>
        <end position="57"/>
    </location>
</feature>
<evidence type="ECO:0000313" key="3">
    <source>
        <dbReference type="Proteomes" id="UP001501176"/>
    </source>
</evidence>